<evidence type="ECO:0000313" key="20">
    <source>
        <dbReference type="EMBL" id="SNQ61675.1"/>
    </source>
</evidence>
<evidence type="ECO:0000256" key="2">
    <source>
        <dbReference type="ARBA" id="ARBA00004651"/>
    </source>
</evidence>
<dbReference type="AlphaFoldDB" id="A0A284VQW8"/>
<sequence length="276" mass="28844">MSDVKEIAPNKLLLFGIIGGLIGIYLTDVLPLLGRQVGGQLEILLVIISPTFGALGAICAVIWGAEAVRRVSKYGLGTGVPSIGQIAMGMGIVAAMFGLAIVKPLPIAGPIVALITASIIGFIIGWFAQHVIKMKIPVMIRCMTEIAAAGSLVIIGYSSSVAGNFDFLGTLIPKVFDTGVMLAVFWVGAVALLHPFNACLGPDEKQKRLLYLAGSTGAITMVIMGIAALMTLGASGAITLVLGIILWVIFYKKFWDEVYNDAASVVGTGLIPKTEA</sequence>
<dbReference type="OrthoDB" id="60591at2157"/>
<keyword evidence="7 19" id="KW-1003">Cell membrane</keyword>
<dbReference type="GO" id="GO:0032259">
    <property type="term" value="P:methylation"/>
    <property type="evidence" value="ECO:0007669"/>
    <property type="project" value="UniProtKB-KW"/>
</dbReference>
<comment type="pathway">
    <text evidence="3 19">One-carbon metabolism; methanogenesis from CO(2); methyl-coenzyme M from 5,10-methylene-5,6,7,8-tetrahydromethanopterin: step 2/2.</text>
</comment>
<evidence type="ECO:0000256" key="17">
    <source>
        <dbReference type="ARBA" id="ARBA00044880"/>
    </source>
</evidence>
<evidence type="ECO:0000256" key="9">
    <source>
        <dbReference type="ARBA" id="ARBA00022603"/>
    </source>
</evidence>
<evidence type="ECO:0000313" key="21">
    <source>
        <dbReference type="Proteomes" id="UP000218615"/>
    </source>
</evidence>
<dbReference type="Proteomes" id="UP000218615">
    <property type="component" value="Unassembled WGS sequence"/>
</dbReference>
<proteinExistence type="inferred from homology"/>
<keyword evidence="14 19" id="KW-0484">Methanogenesis</keyword>
<dbReference type="InterPro" id="IPR005865">
    <property type="entry name" value="THM_MeTrfase_su_C"/>
</dbReference>
<feature type="transmembrane region" description="Helical" evidence="19">
    <location>
        <begin position="234"/>
        <end position="251"/>
    </location>
</feature>
<keyword evidence="13 19" id="KW-1133">Transmembrane helix</keyword>
<evidence type="ECO:0000256" key="13">
    <source>
        <dbReference type="ARBA" id="ARBA00022989"/>
    </source>
</evidence>
<dbReference type="PIRSF" id="PIRSF006530">
    <property type="entry name" value="MtrC"/>
    <property type="match status" value="1"/>
</dbReference>
<evidence type="ECO:0000256" key="6">
    <source>
        <dbReference type="ARBA" id="ARBA00015131"/>
    </source>
</evidence>
<dbReference type="RefSeq" id="WP_096206333.1">
    <property type="nucleotide sequence ID" value="NZ_FZMP01000193.1"/>
</dbReference>
<feature type="transmembrane region" description="Helical" evidence="19">
    <location>
        <begin position="107"/>
        <end position="128"/>
    </location>
</feature>
<keyword evidence="8 19" id="KW-0554">One-carbon metabolism</keyword>
<keyword evidence="15 19" id="KW-0472">Membrane</keyword>
<dbReference type="EMBL" id="FZMP01000193">
    <property type="protein sequence ID" value="SNQ61675.1"/>
    <property type="molecule type" value="Genomic_DNA"/>
</dbReference>
<comment type="catalytic activity">
    <reaction evidence="17 19">
        <text>5-methyl-5,6,7,8-tetrahydromethanopterin + coenzyme M + 2 Na(+)(in) = 5,6,7,8-tetrahydromethanopterin + methyl-coenzyme M + 2 Na(+)(out)</text>
        <dbReference type="Rhea" id="RHEA:53492"/>
        <dbReference type="ChEBI" id="CHEBI:29101"/>
        <dbReference type="ChEBI" id="CHEBI:58103"/>
        <dbReference type="ChEBI" id="CHEBI:58116"/>
        <dbReference type="ChEBI" id="CHEBI:58286"/>
        <dbReference type="ChEBI" id="CHEBI:58319"/>
        <dbReference type="EC" id="7.2.1.4"/>
    </reaction>
</comment>
<comment type="subunit">
    <text evidence="5 19">The complex is composed of 8 subunits; MtrA, MtrB, MtrC, MtrD, MtrE, MtrF, MtrG and MtrH.</text>
</comment>
<dbReference type="EC" id="7.2.1.4" evidence="18 19"/>
<dbReference type="UniPathway" id="UPA00640">
    <property type="reaction ID" value="UER00698"/>
</dbReference>
<dbReference type="NCBIfam" id="TIGR01148">
    <property type="entry name" value="mtrC"/>
    <property type="match status" value="1"/>
</dbReference>
<dbReference type="Pfam" id="PF04211">
    <property type="entry name" value="MtrC"/>
    <property type="match status" value="1"/>
</dbReference>
<feature type="transmembrane region" description="Helical" evidence="19">
    <location>
        <begin position="140"/>
        <end position="159"/>
    </location>
</feature>
<feature type="transmembrane region" description="Helical" evidence="19">
    <location>
        <begin position="209"/>
        <end position="228"/>
    </location>
</feature>
<evidence type="ECO:0000256" key="12">
    <source>
        <dbReference type="ARBA" id="ARBA00022967"/>
    </source>
</evidence>
<keyword evidence="9 19" id="KW-0489">Methyltransferase</keyword>
<keyword evidence="12 19" id="KW-1278">Translocase</keyword>
<organism evidence="20 21">
    <name type="scientific">Candidatus Methanoperedens nitratireducens</name>
    <dbReference type="NCBI Taxonomy" id="1392998"/>
    <lineage>
        <taxon>Archaea</taxon>
        <taxon>Methanobacteriati</taxon>
        <taxon>Methanobacteriota</taxon>
        <taxon>Stenosarchaea group</taxon>
        <taxon>Methanomicrobia</taxon>
        <taxon>Methanosarcinales</taxon>
        <taxon>ANME-2 cluster</taxon>
        <taxon>Candidatus Methanoperedentaceae</taxon>
        <taxon>Candidatus Methanoperedens</taxon>
    </lineage>
</organism>
<keyword evidence="21" id="KW-1185">Reference proteome</keyword>
<dbReference type="HAMAP" id="MF_01096">
    <property type="entry name" value="MtrC"/>
    <property type="match status" value="1"/>
</dbReference>
<feature type="transmembrane region" description="Helical" evidence="19">
    <location>
        <begin position="43"/>
        <end position="64"/>
    </location>
</feature>
<evidence type="ECO:0000256" key="8">
    <source>
        <dbReference type="ARBA" id="ARBA00022563"/>
    </source>
</evidence>
<evidence type="ECO:0000256" key="14">
    <source>
        <dbReference type="ARBA" id="ARBA00022994"/>
    </source>
</evidence>
<evidence type="ECO:0000256" key="10">
    <source>
        <dbReference type="ARBA" id="ARBA00022679"/>
    </source>
</evidence>
<comment type="function">
    <text evidence="1 19">Part of a complex that catalyzes the formation of methyl-coenzyme M and tetrahydromethanopterin from coenzyme M and methyl-tetrahydromethanopterin. This is an energy-conserving, sodium-ion translocating step.</text>
</comment>
<dbReference type="GO" id="GO:0006730">
    <property type="term" value="P:one-carbon metabolic process"/>
    <property type="evidence" value="ECO:0007669"/>
    <property type="project" value="UniProtKB-UniRule"/>
</dbReference>
<evidence type="ECO:0000256" key="16">
    <source>
        <dbReference type="ARBA" id="ARBA00029817"/>
    </source>
</evidence>
<dbReference type="GO" id="GO:0030269">
    <property type="term" value="F:tetrahydromethanopterin S-methyltransferase activity"/>
    <property type="evidence" value="ECO:0007669"/>
    <property type="project" value="UniProtKB-UniRule"/>
</dbReference>
<keyword evidence="10 19" id="KW-0808">Transferase</keyword>
<evidence type="ECO:0000256" key="7">
    <source>
        <dbReference type="ARBA" id="ARBA00022475"/>
    </source>
</evidence>
<evidence type="ECO:0000256" key="1">
    <source>
        <dbReference type="ARBA" id="ARBA00002533"/>
    </source>
</evidence>
<keyword evidence="11 19" id="KW-0812">Transmembrane</keyword>
<comment type="similarity">
    <text evidence="4 19">Belongs to the MtrC family.</text>
</comment>
<evidence type="ECO:0000256" key="15">
    <source>
        <dbReference type="ARBA" id="ARBA00023136"/>
    </source>
</evidence>
<evidence type="ECO:0000256" key="18">
    <source>
        <dbReference type="ARBA" id="ARBA00044970"/>
    </source>
</evidence>
<gene>
    <name evidence="19 20" type="primary">mtrC</name>
    <name evidence="20" type="ORF">MNV_470006</name>
</gene>
<evidence type="ECO:0000256" key="19">
    <source>
        <dbReference type="HAMAP-Rule" id="MF_01096"/>
    </source>
</evidence>
<evidence type="ECO:0000256" key="11">
    <source>
        <dbReference type="ARBA" id="ARBA00022692"/>
    </source>
</evidence>
<dbReference type="GO" id="GO:0005886">
    <property type="term" value="C:plasma membrane"/>
    <property type="evidence" value="ECO:0007669"/>
    <property type="project" value="UniProtKB-SubCell"/>
</dbReference>
<feature type="transmembrane region" description="Helical" evidence="19">
    <location>
        <begin position="179"/>
        <end position="197"/>
    </location>
</feature>
<accession>A0A284VQW8</accession>
<evidence type="ECO:0000256" key="3">
    <source>
        <dbReference type="ARBA" id="ARBA00004839"/>
    </source>
</evidence>
<dbReference type="GO" id="GO:0019386">
    <property type="term" value="P:methanogenesis, from carbon dioxide"/>
    <property type="evidence" value="ECO:0007669"/>
    <property type="project" value="UniProtKB-UniRule"/>
</dbReference>
<evidence type="ECO:0000256" key="5">
    <source>
        <dbReference type="ARBA" id="ARBA00011616"/>
    </source>
</evidence>
<feature type="transmembrane region" description="Helical" evidence="19">
    <location>
        <begin position="76"/>
        <end position="101"/>
    </location>
</feature>
<evidence type="ECO:0000256" key="4">
    <source>
        <dbReference type="ARBA" id="ARBA00007607"/>
    </source>
</evidence>
<name>A0A284VQW8_9EURY</name>
<protein>
    <recommendedName>
        <fullName evidence="6 19">Tetrahydromethanopterin S-methyltransferase subunit C</fullName>
        <ecNumber evidence="18 19">7.2.1.4</ecNumber>
    </recommendedName>
    <alternativeName>
        <fullName evidence="16 19">N5-methyltetrahydromethanopterin--coenzyme M methyltransferase subunit C</fullName>
    </alternativeName>
</protein>
<feature type="transmembrane region" description="Helical" evidence="19">
    <location>
        <begin position="12"/>
        <end position="31"/>
    </location>
</feature>
<comment type="subcellular location">
    <subcellularLocation>
        <location evidence="2 19">Cell membrane</location>
        <topology evidence="2 19">Multi-pass membrane protein</topology>
    </subcellularLocation>
</comment>
<reference evidence="21" key="1">
    <citation type="submission" date="2017-06" db="EMBL/GenBank/DDBJ databases">
        <authorList>
            <person name="Cremers G."/>
        </authorList>
    </citation>
    <scope>NUCLEOTIDE SEQUENCE [LARGE SCALE GENOMIC DNA]</scope>
</reference>